<comment type="similarity">
    <text evidence="1">Belongs to the AIM32 family.</text>
</comment>
<sequence>MSSPFIVPRKTSYAGHVSAPRPSPGAPEVAVPLLPPPSFPTVPTCPPPTCACAATPQPPAGLEIDRSSPLNGVMSGYAEQVLVCTGRDDWPSRIEEEDGGENLAAGLKGLYGRGGMYSDPFHNTSVLNASFPSSPVPQRTATDQQTTTSTSVYLLPSFTYIPWVSRESTDSVRALVEGYLLPTKPHPAHDALPPAHRDRLTRKPASRKLLRGVRDVREVMVLICGHGGRDMRCGVAGPVLRAEFEASLPRLGVPVGKGPVVVEEEENAGKDAEEFATTESDGETVTVGEGVAARVGAISHIGGHKFAGNVIVYIPPGTKTRDGGDHPLAGRGIWYGRVEPKHVDGIIRETILEGKVIQDMFRGGIDQDRKILRI</sequence>
<dbReference type="CDD" id="cd03062">
    <property type="entry name" value="TRX_Fd_Sucrase"/>
    <property type="match status" value="1"/>
</dbReference>
<accession>A0A3N2PXB0</accession>
<dbReference type="GeneID" id="39581625"/>
<evidence type="ECO:0000313" key="4">
    <source>
        <dbReference type="EMBL" id="ROT39122.1"/>
    </source>
</evidence>
<dbReference type="AlphaFoldDB" id="A0A3N2PXB0"/>
<protein>
    <recommendedName>
        <fullName evidence="2">Altered inheritance of mitochondria protein 32</fullName>
    </recommendedName>
</protein>
<dbReference type="Pfam" id="PF06999">
    <property type="entry name" value="Suc_Fer-like"/>
    <property type="match status" value="1"/>
</dbReference>
<organism evidence="4 5">
    <name type="scientific">Sodiomyces alkalinus (strain CBS 110278 / VKM F-3762 / F11)</name>
    <name type="common">Alkaliphilic filamentous fungus</name>
    <dbReference type="NCBI Taxonomy" id="1314773"/>
    <lineage>
        <taxon>Eukaryota</taxon>
        <taxon>Fungi</taxon>
        <taxon>Dikarya</taxon>
        <taxon>Ascomycota</taxon>
        <taxon>Pezizomycotina</taxon>
        <taxon>Sordariomycetes</taxon>
        <taxon>Hypocreomycetidae</taxon>
        <taxon>Glomerellales</taxon>
        <taxon>Plectosphaerellaceae</taxon>
        <taxon>Sodiomyces</taxon>
    </lineage>
</organism>
<feature type="region of interest" description="Disordered" evidence="3">
    <location>
        <begin position="1"/>
        <end position="29"/>
    </location>
</feature>
<evidence type="ECO:0000256" key="3">
    <source>
        <dbReference type="SAM" id="MobiDB-lite"/>
    </source>
</evidence>
<dbReference type="Proteomes" id="UP000272025">
    <property type="component" value="Unassembled WGS sequence"/>
</dbReference>
<dbReference type="EMBL" id="ML119054">
    <property type="protein sequence ID" value="ROT39122.1"/>
    <property type="molecule type" value="Genomic_DNA"/>
</dbReference>
<dbReference type="InterPro" id="IPR009737">
    <property type="entry name" value="Aim32/Apd1-like"/>
</dbReference>
<evidence type="ECO:0000256" key="1">
    <source>
        <dbReference type="ARBA" id="ARBA00038208"/>
    </source>
</evidence>
<keyword evidence="5" id="KW-1185">Reference proteome</keyword>
<dbReference type="RefSeq" id="XP_028466928.1">
    <property type="nucleotide sequence ID" value="XM_028613147.1"/>
</dbReference>
<dbReference type="PANTHER" id="PTHR31902:SF7">
    <property type="entry name" value="ALTERED INHERITANCE OF MITOCHONDRIA PROTEIN 32"/>
    <property type="match status" value="1"/>
</dbReference>
<name>A0A3N2PXB0_SODAK</name>
<dbReference type="Gene3D" id="3.40.30.10">
    <property type="entry name" value="Glutaredoxin"/>
    <property type="match status" value="1"/>
</dbReference>
<dbReference type="SUPFAM" id="SSF52833">
    <property type="entry name" value="Thioredoxin-like"/>
    <property type="match status" value="1"/>
</dbReference>
<reference evidence="4 5" key="1">
    <citation type="journal article" date="2018" name="Mol. Ecol.">
        <title>The obligate alkalophilic soda-lake fungus Sodiomyces alkalinus has shifted to a protein diet.</title>
        <authorList>
            <person name="Grum-Grzhimaylo A.A."/>
            <person name="Falkoski D.L."/>
            <person name="van den Heuvel J."/>
            <person name="Valero-Jimenez C.A."/>
            <person name="Min B."/>
            <person name="Choi I.G."/>
            <person name="Lipzen A."/>
            <person name="Daum C.G."/>
            <person name="Aanen D.K."/>
            <person name="Tsang A."/>
            <person name="Henrissat B."/>
            <person name="Bilanenko E.N."/>
            <person name="de Vries R.P."/>
            <person name="van Kan J.A.L."/>
            <person name="Grigoriev I.V."/>
            <person name="Debets A.J.M."/>
        </authorList>
    </citation>
    <scope>NUCLEOTIDE SEQUENCE [LARGE SCALE GENOMIC DNA]</scope>
    <source>
        <strain evidence="4 5">F11</strain>
    </source>
</reference>
<dbReference type="PANTHER" id="PTHR31902">
    <property type="entry name" value="ACTIN PATCHES DISTAL PROTEIN 1"/>
    <property type="match status" value="1"/>
</dbReference>
<gene>
    <name evidence="4" type="ORF">SODALDRAFT_344130</name>
</gene>
<proteinExistence type="inferred from homology"/>
<dbReference type="STRING" id="1314773.A0A3N2PXB0"/>
<dbReference type="OrthoDB" id="10253744at2759"/>
<evidence type="ECO:0000313" key="5">
    <source>
        <dbReference type="Proteomes" id="UP000272025"/>
    </source>
</evidence>
<dbReference type="InterPro" id="IPR036249">
    <property type="entry name" value="Thioredoxin-like_sf"/>
</dbReference>
<evidence type="ECO:0000256" key="2">
    <source>
        <dbReference type="ARBA" id="ARBA00040895"/>
    </source>
</evidence>